<reference evidence="3 4" key="2">
    <citation type="submission" date="2024-07" db="EMBL/GenBank/DDBJ databases">
        <authorList>
            <person name="Akdeniz Z."/>
        </authorList>
    </citation>
    <scope>NUCLEOTIDE SEQUENCE [LARGE SCALE GENOMIC DNA]</scope>
</reference>
<dbReference type="EMBL" id="CAXDID020000272">
    <property type="protein sequence ID" value="CAL6068385.1"/>
    <property type="molecule type" value="Genomic_DNA"/>
</dbReference>
<feature type="transmembrane region" description="Helical" evidence="1">
    <location>
        <begin position="15"/>
        <end position="34"/>
    </location>
</feature>
<accession>A0AA86PUM1</accession>
<keyword evidence="1" id="KW-0472">Membrane</keyword>
<keyword evidence="1" id="KW-1133">Transmembrane helix</keyword>
<sequence>MNKSTNSKIEVKRDMKLIFVVLFSIYFCYCKVLFSSFKNNAIEQFVLVRIWFIIFNQISLITINIAVLAVCGESTIVRTFSLTCIICFYLYSRALIGSTFDFISKSEQMSLIYGETLMMLETSNMFCFSPNSLQRMCCEKTKQYQAKI</sequence>
<gene>
    <name evidence="2" type="ORF">HINF_LOCUS34265</name>
    <name evidence="3" type="ORF">HINF_LOCUS53477</name>
</gene>
<organism evidence="2">
    <name type="scientific">Hexamita inflata</name>
    <dbReference type="NCBI Taxonomy" id="28002"/>
    <lineage>
        <taxon>Eukaryota</taxon>
        <taxon>Metamonada</taxon>
        <taxon>Diplomonadida</taxon>
        <taxon>Hexamitidae</taxon>
        <taxon>Hexamitinae</taxon>
        <taxon>Hexamita</taxon>
    </lineage>
</organism>
<proteinExistence type="predicted"/>
<feature type="transmembrane region" description="Helical" evidence="1">
    <location>
        <begin position="46"/>
        <end position="70"/>
    </location>
</feature>
<reference evidence="2" key="1">
    <citation type="submission" date="2023-06" db="EMBL/GenBank/DDBJ databases">
        <authorList>
            <person name="Kurt Z."/>
        </authorList>
    </citation>
    <scope>NUCLEOTIDE SEQUENCE</scope>
</reference>
<protein>
    <submittedName>
        <fullName evidence="3">Hypothetical_protein</fullName>
    </submittedName>
</protein>
<name>A0AA86PUM1_9EUKA</name>
<feature type="transmembrane region" description="Helical" evidence="1">
    <location>
        <begin position="76"/>
        <end position="96"/>
    </location>
</feature>
<evidence type="ECO:0000313" key="3">
    <source>
        <dbReference type="EMBL" id="CAL6068385.1"/>
    </source>
</evidence>
<dbReference type="EMBL" id="CATOUU010000763">
    <property type="protein sequence ID" value="CAI9946620.1"/>
    <property type="molecule type" value="Genomic_DNA"/>
</dbReference>
<comment type="caution">
    <text evidence="2">The sequence shown here is derived from an EMBL/GenBank/DDBJ whole genome shotgun (WGS) entry which is preliminary data.</text>
</comment>
<evidence type="ECO:0000256" key="1">
    <source>
        <dbReference type="SAM" id="Phobius"/>
    </source>
</evidence>
<keyword evidence="4" id="KW-1185">Reference proteome</keyword>
<keyword evidence="1" id="KW-0812">Transmembrane</keyword>
<dbReference type="AlphaFoldDB" id="A0AA86PUM1"/>
<evidence type="ECO:0000313" key="4">
    <source>
        <dbReference type="Proteomes" id="UP001642409"/>
    </source>
</evidence>
<evidence type="ECO:0000313" key="2">
    <source>
        <dbReference type="EMBL" id="CAI9946620.1"/>
    </source>
</evidence>
<dbReference type="Proteomes" id="UP001642409">
    <property type="component" value="Unassembled WGS sequence"/>
</dbReference>